<dbReference type="PANTHER" id="PTHR35526:SF3">
    <property type="entry name" value="ANTI-SIGMA-F FACTOR RSBW"/>
    <property type="match status" value="1"/>
</dbReference>
<keyword evidence="1" id="KW-0723">Serine/threonine-protein kinase</keyword>
<dbReference type="PANTHER" id="PTHR35526">
    <property type="entry name" value="ANTI-SIGMA-F FACTOR RSBW-RELATED"/>
    <property type="match status" value="1"/>
</dbReference>
<evidence type="ECO:0000256" key="1">
    <source>
        <dbReference type="ARBA" id="ARBA00022527"/>
    </source>
</evidence>
<keyword evidence="3" id="KW-0808">Transferase</keyword>
<keyword evidence="3" id="KW-0418">Kinase</keyword>
<dbReference type="RefSeq" id="WP_123669529.1">
    <property type="nucleotide sequence ID" value="NZ_RJKE01000001.1"/>
</dbReference>
<dbReference type="InterPro" id="IPR050267">
    <property type="entry name" value="Anti-sigma-factor_SerPK"/>
</dbReference>
<dbReference type="EMBL" id="RJKE01000001">
    <property type="protein sequence ID" value="ROO90595.1"/>
    <property type="molecule type" value="Genomic_DNA"/>
</dbReference>
<proteinExistence type="predicted"/>
<dbReference type="InterPro" id="IPR036890">
    <property type="entry name" value="HATPase_C_sf"/>
</dbReference>
<comment type="caution">
    <text evidence="3">The sequence shown here is derived from an EMBL/GenBank/DDBJ whole genome shotgun (WGS) entry which is preliminary data.</text>
</comment>
<protein>
    <submittedName>
        <fullName evidence="3">Histidine kinase-like protein</fullName>
    </submittedName>
</protein>
<dbReference type="Gene3D" id="3.30.565.10">
    <property type="entry name" value="Histidine kinase-like ATPase, C-terminal domain"/>
    <property type="match status" value="1"/>
</dbReference>
<evidence type="ECO:0000313" key="3">
    <source>
        <dbReference type="EMBL" id="ROO90595.1"/>
    </source>
</evidence>
<gene>
    <name evidence="3" type="ORF">EDD29_8326</name>
</gene>
<name>A0A3N1DAP0_9ACTN</name>
<accession>A0A3N1DAP0</accession>
<sequence>MTSVLSTPSLREGEWLRARGARVWRATFPGHLDQVRRARAFVRILLAGTGLEDDAALIVTELANNSLQHTRSGADGGWFGVEVVADGARVIVSVTDQGANSALAWENSGPLAEEGRGLFIVADLAASHGTRTEPGAGHTVWAELIGETGA</sequence>
<keyword evidence="4" id="KW-1185">Reference proteome</keyword>
<evidence type="ECO:0000259" key="2">
    <source>
        <dbReference type="Pfam" id="PF13581"/>
    </source>
</evidence>
<dbReference type="OrthoDB" id="4284922at2"/>
<dbReference type="SUPFAM" id="SSF55874">
    <property type="entry name" value="ATPase domain of HSP90 chaperone/DNA topoisomerase II/histidine kinase"/>
    <property type="match status" value="1"/>
</dbReference>
<reference evidence="3 4" key="1">
    <citation type="submission" date="2018-11" db="EMBL/GenBank/DDBJ databases">
        <title>Sequencing the genomes of 1000 actinobacteria strains.</title>
        <authorList>
            <person name="Klenk H.-P."/>
        </authorList>
    </citation>
    <scope>NUCLEOTIDE SEQUENCE [LARGE SCALE GENOMIC DNA]</scope>
    <source>
        <strain evidence="3 4">DSM 44254</strain>
    </source>
</reference>
<dbReference type="Pfam" id="PF13581">
    <property type="entry name" value="HATPase_c_2"/>
    <property type="match status" value="1"/>
</dbReference>
<feature type="domain" description="Histidine kinase/HSP90-like ATPase" evidence="2">
    <location>
        <begin position="28"/>
        <end position="141"/>
    </location>
</feature>
<dbReference type="AlphaFoldDB" id="A0A3N1DAP0"/>
<dbReference type="InterPro" id="IPR003594">
    <property type="entry name" value="HATPase_dom"/>
</dbReference>
<dbReference type="CDD" id="cd16936">
    <property type="entry name" value="HATPase_RsbW-like"/>
    <property type="match status" value="1"/>
</dbReference>
<evidence type="ECO:0000313" key="4">
    <source>
        <dbReference type="Proteomes" id="UP000272400"/>
    </source>
</evidence>
<organism evidence="3 4">
    <name type="scientific">Actinocorallia herbida</name>
    <dbReference type="NCBI Taxonomy" id="58109"/>
    <lineage>
        <taxon>Bacteria</taxon>
        <taxon>Bacillati</taxon>
        <taxon>Actinomycetota</taxon>
        <taxon>Actinomycetes</taxon>
        <taxon>Streptosporangiales</taxon>
        <taxon>Thermomonosporaceae</taxon>
        <taxon>Actinocorallia</taxon>
    </lineage>
</organism>
<dbReference type="GO" id="GO:0004674">
    <property type="term" value="F:protein serine/threonine kinase activity"/>
    <property type="evidence" value="ECO:0007669"/>
    <property type="project" value="UniProtKB-KW"/>
</dbReference>
<dbReference type="Proteomes" id="UP000272400">
    <property type="component" value="Unassembled WGS sequence"/>
</dbReference>